<dbReference type="Pfam" id="PF13797">
    <property type="entry name" value="Post_transc_reg"/>
    <property type="match status" value="1"/>
</dbReference>
<evidence type="ECO:0000313" key="3">
    <source>
        <dbReference type="Proteomes" id="UP001597180"/>
    </source>
</evidence>
<organism evidence="2 3">
    <name type="scientific">Paenibacillus vulneris</name>
    <dbReference type="NCBI Taxonomy" id="1133364"/>
    <lineage>
        <taxon>Bacteria</taxon>
        <taxon>Bacillati</taxon>
        <taxon>Bacillota</taxon>
        <taxon>Bacilli</taxon>
        <taxon>Bacillales</taxon>
        <taxon>Paenibacillaceae</taxon>
        <taxon>Paenibacillus</taxon>
    </lineage>
</organism>
<evidence type="ECO:0000313" key="2">
    <source>
        <dbReference type="EMBL" id="MFD1222235.1"/>
    </source>
</evidence>
<keyword evidence="3" id="KW-1185">Reference proteome</keyword>
<protein>
    <submittedName>
        <fullName evidence="2">Post-transcriptional regulator</fullName>
    </submittedName>
</protein>
<evidence type="ECO:0000256" key="1">
    <source>
        <dbReference type="SAM" id="MobiDB-lite"/>
    </source>
</evidence>
<name>A0ABW3URH9_9BACL</name>
<dbReference type="RefSeq" id="WP_345589560.1">
    <property type="nucleotide sequence ID" value="NZ_BAABJG010000018.1"/>
</dbReference>
<gene>
    <name evidence="2" type="ORF">ACFQ4B_19115</name>
</gene>
<comment type="caution">
    <text evidence="2">The sequence shown here is derived from an EMBL/GenBank/DDBJ whole genome shotgun (WGS) entry which is preliminary data.</text>
</comment>
<dbReference type="Proteomes" id="UP001597180">
    <property type="component" value="Unassembled WGS sequence"/>
</dbReference>
<sequence length="143" mass="16149">MEHEELNTQQLEATAGDNEGSADAGPKEEMPEPGEPPIEPLPDDEGETLECMAEPEPEEESEALSDLELNEVIEDICNSKAEEFRMIGYEHVTGMEIWECVSDKYKKTGTPPLHKVVNDILSLKVTQFMNWMTMSIYKTNPFK</sequence>
<dbReference type="EMBL" id="JBHTLU010000023">
    <property type="protein sequence ID" value="MFD1222235.1"/>
    <property type="molecule type" value="Genomic_DNA"/>
</dbReference>
<feature type="region of interest" description="Disordered" evidence="1">
    <location>
        <begin position="1"/>
        <end position="47"/>
    </location>
</feature>
<accession>A0ABW3URH9</accession>
<proteinExistence type="predicted"/>
<dbReference type="InterPro" id="IPR025716">
    <property type="entry name" value="Post-transcriptional_regulator"/>
</dbReference>
<reference evidence="3" key="1">
    <citation type="journal article" date="2019" name="Int. J. Syst. Evol. Microbiol.">
        <title>The Global Catalogue of Microorganisms (GCM) 10K type strain sequencing project: providing services to taxonomists for standard genome sequencing and annotation.</title>
        <authorList>
            <consortium name="The Broad Institute Genomics Platform"/>
            <consortium name="The Broad Institute Genome Sequencing Center for Infectious Disease"/>
            <person name="Wu L."/>
            <person name="Ma J."/>
        </authorList>
    </citation>
    <scope>NUCLEOTIDE SEQUENCE [LARGE SCALE GENOMIC DNA]</scope>
    <source>
        <strain evidence="3">CCUG 53270</strain>
    </source>
</reference>